<sequence>MAATAFPIARLRRLRLESRRHLAGFIGGGHRSRFLGHGLEFSELRPYQPGDDPRHIDWNVTARSGQPHVRRYREEHDRTILLLADLSTSMLPAKFDLLRQTAALLAFAAVAQRDRVGLIGFAADNGPILPPTGSESGLLRLLHRLDAGRPHIRRTRLEPPMEAADRLLSRPGMLLVLSDFHARLPERLMRRLAARHDCIALVLRDPAETRLPNALVSLVDAESGRGLLVDGRRAAPAWRQTDRDLHRRLRQCGFDVLPLAADAPPLPALARFFRRRSGA</sequence>
<dbReference type="Pfam" id="PF01882">
    <property type="entry name" value="DUF58"/>
    <property type="match status" value="1"/>
</dbReference>
<dbReference type="InterPro" id="IPR002881">
    <property type="entry name" value="DUF58"/>
</dbReference>
<accession>A0A5D3WII5</accession>
<dbReference type="EMBL" id="VNIB01000007">
    <property type="protein sequence ID" value="TYO98274.1"/>
    <property type="molecule type" value="Genomic_DNA"/>
</dbReference>
<name>A0A5D3WII5_9BACT</name>
<evidence type="ECO:0000259" key="1">
    <source>
        <dbReference type="Pfam" id="PF01882"/>
    </source>
</evidence>
<proteinExistence type="predicted"/>
<dbReference type="CDD" id="cd00198">
    <property type="entry name" value="vWFA"/>
    <property type="match status" value="1"/>
</dbReference>
<dbReference type="PANTHER" id="PTHR33608:SF6">
    <property type="entry name" value="BLL2464 PROTEIN"/>
    <property type="match status" value="1"/>
</dbReference>
<feature type="domain" description="DUF58" evidence="1">
    <location>
        <begin position="43"/>
        <end position="233"/>
    </location>
</feature>
<dbReference type="RefSeq" id="WP_148896044.1">
    <property type="nucleotide sequence ID" value="NZ_VNIB01000007.1"/>
</dbReference>
<keyword evidence="3" id="KW-1185">Reference proteome</keyword>
<protein>
    <submittedName>
        <fullName evidence="2">Uncharacterized protein DUF58</fullName>
    </submittedName>
</protein>
<evidence type="ECO:0000313" key="3">
    <source>
        <dbReference type="Proteomes" id="UP000324159"/>
    </source>
</evidence>
<dbReference type="Proteomes" id="UP000324159">
    <property type="component" value="Unassembled WGS sequence"/>
</dbReference>
<reference evidence="2 3" key="1">
    <citation type="submission" date="2019-07" db="EMBL/GenBank/DDBJ databases">
        <title>Genomic Encyclopedia of Type Strains, Phase IV (KMG-IV): sequencing the most valuable type-strain genomes for metagenomic binning, comparative biology and taxonomic classification.</title>
        <authorList>
            <person name="Goeker M."/>
        </authorList>
    </citation>
    <scope>NUCLEOTIDE SEQUENCE [LARGE SCALE GENOMIC DNA]</scope>
    <source>
        <strain evidence="2 3">SS015</strain>
    </source>
</reference>
<evidence type="ECO:0000313" key="2">
    <source>
        <dbReference type="EMBL" id="TYO98274.1"/>
    </source>
</evidence>
<dbReference type="InterPro" id="IPR036465">
    <property type="entry name" value="vWFA_dom_sf"/>
</dbReference>
<dbReference type="OrthoDB" id="9776116at2"/>
<organism evidence="2 3">
    <name type="scientific">Geothermobacter ehrlichii</name>
    <dbReference type="NCBI Taxonomy" id="213224"/>
    <lineage>
        <taxon>Bacteria</taxon>
        <taxon>Pseudomonadati</taxon>
        <taxon>Thermodesulfobacteriota</taxon>
        <taxon>Desulfuromonadia</taxon>
        <taxon>Desulfuromonadales</taxon>
        <taxon>Geothermobacteraceae</taxon>
        <taxon>Geothermobacter</taxon>
    </lineage>
</organism>
<dbReference type="PANTHER" id="PTHR33608">
    <property type="entry name" value="BLL2464 PROTEIN"/>
    <property type="match status" value="1"/>
</dbReference>
<comment type="caution">
    <text evidence="2">The sequence shown here is derived from an EMBL/GenBank/DDBJ whole genome shotgun (WGS) entry which is preliminary data.</text>
</comment>
<dbReference type="Gene3D" id="3.40.50.410">
    <property type="entry name" value="von Willebrand factor, type A domain"/>
    <property type="match status" value="1"/>
</dbReference>
<dbReference type="AlphaFoldDB" id="A0A5D3WII5"/>
<dbReference type="SUPFAM" id="SSF53300">
    <property type="entry name" value="vWA-like"/>
    <property type="match status" value="1"/>
</dbReference>
<gene>
    <name evidence="2" type="ORF">EDC39_10769</name>
</gene>